<accession>A0AAD7MB58</accession>
<evidence type="ECO:0000259" key="2">
    <source>
        <dbReference type="Pfam" id="PF18718"/>
    </source>
</evidence>
<evidence type="ECO:0000256" key="1">
    <source>
        <dbReference type="SAM" id="MobiDB-lite"/>
    </source>
</evidence>
<gene>
    <name evidence="4" type="ORF">B0H17DRAFT_916967</name>
</gene>
<proteinExistence type="predicted"/>
<sequence length="507" mass="56898">RIGAETTRPPHQRCPRPGCNKSALGEERIAESRLYTLHRGVLPVFSTSTYCRGCSTRYYHNYSVQHAGRANPQRTYYNEAVPDILDVTEHAFVERQLCIFFETQMAVAHCSAESIARIYNTGLARPVSSVTNTSWLGRDLLDSVVLDTFYLHALLRYKESVSETLVVPHNGSQRVRLDAALDERNYFMAGTGQEMWSHFCSRCTKTWIDADDGLTYIISAGVADGVTVGHPCCNVHNCKIRLATTQDRFCPTHVGKSLECCIDGCTSPAGSGHLTCSLPAHRTWENDRNVKNVAMLQLGRRLARAGLPTSSQTNNPSTNNPNAPRGRVSRRWTHNEQLFVRCCGIIISRATFYGAEGVVGHKEFLKTTFPPQFPRAMPSFIYYDNNCNLLKHLLASGDHYFDHVGLPIDIFHATNHHDDLFCTTHNSPALFPELTDAEGKPVFNSSVAEQTNAWFGGYQSIVREMSVPRYNFYLDEMIALRNRFLVAELKKDGHAPSFHTDAFLRGL</sequence>
<feature type="compositionally biased region" description="Low complexity" evidence="1">
    <location>
        <begin position="306"/>
        <end position="322"/>
    </location>
</feature>
<dbReference type="Proteomes" id="UP001221757">
    <property type="component" value="Unassembled WGS sequence"/>
</dbReference>
<dbReference type="AlphaFoldDB" id="A0AAD7MB58"/>
<dbReference type="Pfam" id="PF18721">
    <property type="entry name" value="CxC6"/>
    <property type="match status" value="1"/>
</dbReference>
<feature type="non-terminal residue" evidence="4">
    <location>
        <position position="1"/>
    </location>
</feature>
<feature type="domain" description="CxC6 like cysteine cluster associated with KDZ" evidence="3">
    <location>
        <begin position="222"/>
        <end position="286"/>
    </location>
</feature>
<dbReference type="InterPro" id="IPR040898">
    <property type="entry name" value="CxC6"/>
</dbReference>
<evidence type="ECO:0000313" key="4">
    <source>
        <dbReference type="EMBL" id="KAJ7708797.1"/>
    </source>
</evidence>
<organism evidence="4 5">
    <name type="scientific">Mycena rosella</name>
    <name type="common">Pink bonnet</name>
    <name type="synonym">Agaricus rosellus</name>
    <dbReference type="NCBI Taxonomy" id="1033263"/>
    <lineage>
        <taxon>Eukaryota</taxon>
        <taxon>Fungi</taxon>
        <taxon>Dikarya</taxon>
        <taxon>Basidiomycota</taxon>
        <taxon>Agaricomycotina</taxon>
        <taxon>Agaricomycetes</taxon>
        <taxon>Agaricomycetidae</taxon>
        <taxon>Agaricales</taxon>
        <taxon>Marasmiineae</taxon>
        <taxon>Mycenaceae</taxon>
        <taxon>Mycena</taxon>
    </lineage>
</organism>
<feature type="domain" description="CxC5 like cysteine cluster associated with KDZ" evidence="2">
    <location>
        <begin position="3"/>
        <end position="121"/>
    </location>
</feature>
<dbReference type="InterPro" id="IPR041539">
    <property type="entry name" value="CxC5"/>
</dbReference>
<name>A0AAD7MB58_MYCRO</name>
<dbReference type="EMBL" id="JARKIE010000003">
    <property type="protein sequence ID" value="KAJ7708797.1"/>
    <property type="molecule type" value="Genomic_DNA"/>
</dbReference>
<keyword evidence="5" id="KW-1185">Reference proteome</keyword>
<reference evidence="4" key="1">
    <citation type="submission" date="2023-03" db="EMBL/GenBank/DDBJ databases">
        <title>Massive genome expansion in bonnet fungi (Mycena s.s.) driven by repeated elements and novel gene families across ecological guilds.</title>
        <authorList>
            <consortium name="Lawrence Berkeley National Laboratory"/>
            <person name="Harder C.B."/>
            <person name="Miyauchi S."/>
            <person name="Viragh M."/>
            <person name="Kuo A."/>
            <person name="Thoen E."/>
            <person name="Andreopoulos B."/>
            <person name="Lu D."/>
            <person name="Skrede I."/>
            <person name="Drula E."/>
            <person name="Henrissat B."/>
            <person name="Morin E."/>
            <person name="Kohler A."/>
            <person name="Barry K."/>
            <person name="LaButti K."/>
            <person name="Morin E."/>
            <person name="Salamov A."/>
            <person name="Lipzen A."/>
            <person name="Mereny Z."/>
            <person name="Hegedus B."/>
            <person name="Baldrian P."/>
            <person name="Stursova M."/>
            <person name="Weitz H."/>
            <person name="Taylor A."/>
            <person name="Grigoriev I.V."/>
            <person name="Nagy L.G."/>
            <person name="Martin F."/>
            <person name="Kauserud H."/>
        </authorList>
    </citation>
    <scope>NUCLEOTIDE SEQUENCE</scope>
    <source>
        <strain evidence="4">CBHHK067</strain>
    </source>
</reference>
<protein>
    <recommendedName>
        <fullName evidence="6">CxC6 like cysteine cluster associated with KDZ domain-containing protein</fullName>
    </recommendedName>
</protein>
<evidence type="ECO:0008006" key="6">
    <source>
        <dbReference type="Google" id="ProtNLM"/>
    </source>
</evidence>
<feature type="region of interest" description="Disordered" evidence="1">
    <location>
        <begin position="306"/>
        <end position="327"/>
    </location>
</feature>
<evidence type="ECO:0000313" key="5">
    <source>
        <dbReference type="Proteomes" id="UP001221757"/>
    </source>
</evidence>
<evidence type="ECO:0000259" key="3">
    <source>
        <dbReference type="Pfam" id="PF18721"/>
    </source>
</evidence>
<dbReference type="Pfam" id="PF18718">
    <property type="entry name" value="CxC5"/>
    <property type="match status" value="1"/>
</dbReference>
<comment type="caution">
    <text evidence="4">The sequence shown here is derived from an EMBL/GenBank/DDBJ whole genome shotgun (WGS) entry which is preliminary data.</text>
</comment>